<dbReference type="InterPro" id="IPR003838">
    <property type="entry name" value="ABC3_permease_C"/>
</dbReference>
<feature type="transmembrane region" description="Helical" evidence="6">
    <location>
        <begin position="595"/>
        <end position="616"/>
    </location>
</feature>
<evidence type="ECO:0000256" key="6">
    <source>
        <dbReference type="PIRNR" id="PIRNR018968"/>
    </source>
</evidence>
<reference evidence="8" key="1">
    <citation type="journal article" date="2014" name="Int. J. Syst. Evol. Microbiol.">
        <title>Complete genome sequence of Corynebacterium casei LMG S-19264T (=DSM 44701T), isolated from a smear-ripened cheese.</title>
        <authorList>
            <consortium name="US DOE Joint Genome Institute (JGI-PGF)"/>
            <person name="Walter F."/>
            <person name="Albersmeier A."/>
            <person name="Kalinowski J."/>
            <person name="Ruckert C."/>
        </authorList>
    </citation>
    <scope>NUCLEOTIDE SEQUENCE</scope>
    <source>
        <strain evidence="8">CGMCC 1.12698</strain>
    </source>
</reference>
<keyword evidence="2 6" id="KW-1003">Cell membrane</keyword>
<keyword evidence="4 6" id="KW-1133">Transmembrane helix</keyword>
<dbReference type="InterPro" id="IPR052536">
    <property type="entry name" value="ABC-4_Integral_Memb_Prot"/>
</dbReference>
<dbReference type="PANTHER" id="PTHR46795:SF2">
    <property type="entry name" value="ABC TRANSPORTER, PERMEASE PROTEIN"/>
    <property type="match status" value="1"/>
</dbReference>
<comment type="subcellular location">
    <subcellularLocation>
        <location evidence="1 6">Cell membrane</location>
        <topology evidence="1 6">Multi-pass membrane protein</topology>
    </subcellularLocation>
</comment>
<keyword evidence="9" id="KW-1185">Reference proteome</keyword>
<feature type="transmembrane region" description="Helical" evidence="6">
    <location>
        <begin position="152"/>
        <end position="172"/>
    </location>
</feature>
<feature type="transmembrane region" description="Helical" evidence="6">
    <location>
        <begin position="63"/>
        <end position="83"/>
    </location>
</feature>
<proteinExistence type="inferred from homology"/>
<keyword evidence="5 6" id="KW-0472">Membrane</keyword>
<comment type="caution">
    <text evidence="8">The sequence shown here is derived from an EMBL/GenBank/DDBJ whole genome shotgun (WGS) entry which is preliminary data.</text>
</comment>
<feature type="transmembrane region" description="Helical" evidence="6">
    <location>
        <begin position="280"/>
        <end position="301"/>
    </location>
</feature>
<dbReference type="GO" id="GO:0055085">
    <property type="term" value="P:transmembrane transport"/>
    <property type="evidence" value="ECO:0007669"/>
    <property type="project" value="UniProtKB-UniRule"/>
</dbReference>
<evidence type="ECO:0000256" key="2">
    <source>
        <dbReference type="ARBA" id="ARBA00022475"/>
    </source>
</evidence>
<evidence type="ECO:0000256" key="4">
    <source>
        <dbReference type="ARBA" id="ARBA00022989"/>
    </source>
</evidence>
<keyword evidence="6" id="KW-0813">Transport</keyword>
<dbReference type="RefSeq" id="WP_188389059.1">
    <property type="nucleotide sequence ID" value="NZ_BMFK01000002.1"/>
</dbReference>
<protein>
    <submittedName>
        <fullName evidence="8">ABC transporter permease</fullName>
    </submittedName>
</protein>
<dbReference type="GO" id="GO:0005886">
    <property type="term" value="C:plasma membrane"/>
    <property type="evidence" value="ECO:0007669"/>
    <property type="project" value="UniProtKB-SubCell"/>
</dbReference>
<dbReference type="InterPro" id="IPR027022">
    <property type="entry name" value="ABC_permease_BceB-typ"/>
</dbReference>
<sequence>MTFRQFAYRNITRNTRAYAAYFLSSTFSIFIFFSFAICMFHPSMYVNQDITRHIEGSLLAAEVAIVFFSFFFILYSMNAFLKVRRKEFGILIMLGISRKQLNRLLFMENMLIGIISIVCGILIGLLFSNFFLQLLGIAVSTTMFYFYIPIKAYWVTTCTFTPLFLVLSFLVPRSIRQTKVSHLLRQTREKKHTIFVSILLSILAFSCLYRGYYLAYTAASSIQNNTLLSILFFVSLGTYLLFRQGSIFLLYLLTLRRSFYMRKTNMIWISNLSHRLRDNAMMLFIVTILSAISFTAIASLYSVKTIEQQELEIKHPFAFTFYYKDTENTEDTHMLQQLENALQNESFTYERFVTPYIKIPEEQHTLIVLANSDYNQLSNALNRPLISLEEKEAYLAAIYRYLDIMKEPFFNQSTVSFPILDAPLTVTGFTSKAVLPHGIGTYVILVHDNVFTALQKHYPTMNLYNYNVPNWQYTGKIASTIYATYPDSRATFTSAAYWFDQQSTSSNLMLYIGTFIGIIFFVAAGSFLYFRLYTDLNKEKETYYNMSKIGLSYKEMKKAATVQIALLFFAPFLLATVHTFFALRIPEQLLEVSLLAPTMTVLSIFGILQIIYFFVLRSLYIRHLARYMV</sequence>
<evidence type="ECO:0000259" key="7">
    <source>
        <dbReference type="Pfam" id="PF02687"/>
    </source>
</evidence>
<evidence type="ECO:0000313" key="9">
    <source>
        <dbReference type="Proteomes" id="UP000605259"/>
    </source>
</evidence>
<dbReference type="EMBL" id="BMFK01000002">
    <property type="protein sequence ID" value="GGE76313.1"/>
    <property type="molecule type" value="Genomic_DNA"/>
</dbReference>
<evidence type="ECO:0000256" key="5">
    <source>
        <dbReference type="ARBA" id="ARBA00023136"/>
    </source>
</evidence>
<feature type="transmembrane region" description="Helical" evidence="6">
    <location>
        <begin position="227"/>
        <end position="253"/>
    </location>
</feature>
<feature type="domain" description="ABC3 transporter permease C-terminal" evidence="7">
    <location>
        <begin position="64"/>
        <end position="170"/>
    </location>
</feature>
<accession>A0A917AV97</accession>
<organism evidence="8 9">
    <name type="scientific">Priestia taiwanensis</name>
    <dbReference type="NCBI Taxonomy" id="1347902"/>
    <lineage>
        <taxon>Bacteria</taxon>
        <taxon>Bacillati</taxon>
        <taxon>Bacillota</taxon>
        <taxon>Bacilli</taxon>
        <taxon>Bacillales</taxon>
        <taxon>Bacillaceae</taxon>
        <taxon>Priestia</taxon>
    </lineage>
</organism>
<feature type="transmembrane region" description="Helical" evidence="6">
    <location>
        <begin position="193"/>
        <end position="215"/>
    </location>
</feature>
<dbReference type="AlphaFoldDB" id="A0A917AV97"/>
<reference evidence="8" key="2">
    <citation type="submission" date="2020-09" db="EMBL/GenBank/DDBJ databases">
        <authorList>
            <person name="Sun Q."/>
            <person name="Zhou Y."/>
        </authorList>
    </citation>
    <scope>NUCLEOTIDE SEQUENCE</scope>
    <source>
        <strain evidence="8">CGMCC 1.12698</strain>
    </source>
</reference>
<gene>
    <name evidence="8" type="ORF">GCM10007140_27550</name>
</gene>
<evidence type="ECO:0000256" key="3">
    <source>
        <dbReference type="ARBA" id="ARBA00022692"/>
    </source>
</evidence>
<feature type="transmembrane region" description="Helical" evidence="6">
    <location>
        <begin position="564"/>
        <end position="583"/>
    </location>
</feature>
<dbReference type="PIRSF" id="PIRSF018968">
    <property type="entry name" value="ABC_permease_BceB"/>
    <property type="match status" value="1"/>
</dbReference>
<dbReference type="Pfam" id="PF02687">
    <property type="entry name" value="FtsX"/>
    <property type="match status" value="1"/>
</dbReference>
<comment type="similarity">
    <text evidence="6">Belongs to the ABC-4 integral membrane protein family.</text>
</comment>
<name>A0A917AV97_9BACI</name>
<evidence type="ECO:0000313" key="8">
    <source>
        <dbReference type="EMBL" id="GGE76313.1"/>
    </source>
</evidence>
<evidence type="ECO:0000256" key="1">
    <source>
        <dbReference type="ARBA" id="ARBA00004651"/>
    </source>
</evidence>
<feature type="transmembrane region" description="Helical" evidence="6">
    <location>
        <begin position="21"/>
        <end position="43"/>
    </location>
</feature>
<feature type="transmembrane region" description="Helical" evidence="6">
    <location>
        <begin position="508"/>
        <end position="530"/>
    </location>
</feature>
<dbReference type="Proteomes" id="UP000605259">
    <property type="component" value="Unassembled WGS sequence"/>
</dbReference>
<dbReference type="PANTHER" id="PTHR46795">
    <property type="entry name" value="ABC TRANSPORTER PERMEASE-RELATED-RELATED"/>
    <property type="match status" value="1"/>
</dbReference>
<feature type="transmembrane region" description="Helical" evidence="6">
    <location>
        <begin position="104"/>
        <end position="132"/>
    </location>
</feature>
<keyword evidence="3 6" id="KW-0812">Transmembrane</keyword>